<gene>
    <name evidence="2" type="ORF">BROFUL_02659</name>
</gene>
<dbReference type="Proteomes" id="UP000034954">
    <property type="component" value="Unassembled WGS sequence"/>
</dbReference>
<accession>A0A0M2US29</accession>
<proteinExistence type="predicted"/>
<comment type="caution">
    <text evidence="2">The sequence shown here is derived from an EMBL/GenBank/DDBJ whole genome shotgun (WGS) entry which is preliminary data.</text>
</comment>
<evidence type="ECO:0000313" key="3">
    <source>
        <dbReference type="Proteomes" id="UP000034954"/>
    </source>
</evidence>
<protein>
    <recommendedName>
        <fullName evidence="1">DUF3786 domain-containing protein</fullName>
    </recommendedName>
</protein>
<dbReference type="AlphaFoldDB" id="A0A0M2US29"/>
<dbReference type="InterPro" id="IPR024264">
    <property type="entry name" value="DUF3786"/>
</dbReference>
<dbReference type="EMBL" id="LAQJ01000243">
    <property type="protein sequence ID" value="KKO18642.1"/>
    <property type="molecule type" value="Genomic_DNA"/>
</dbReference>
<reference evidence="2 3" key="1">
    <citation type="journal article" date="2013" name="BMC Microbiol.">
        <title>Identification of the type II cytochrome c maturation pathway in anammox bacteria by comparative genomics.</title>
        <authorList>
            <person name="Ferousi C."/>
            <person name="Speth D.R."/>
            <person name="Reimann J."/>
            <person name="Op den Camp H.J."/>
            <person name="Allen J.W."/>
            <person name="Keltjens J.T."/>
            <person name="Jetten M.S."/>
        </authorList>
    </citation>
    <scope>NUCLEOTIDE SEQUENCE [LARGE SCALE GENOMIC DNA]</scope>
    <source>
        <strain evidence="2">RU1</strain>
    </source>
</reference>
<dbReference type="Pfam" id="PF12654">
    <property type="entry name" value="DUF3786"/>
    <property type="match status" value="1"/>
</dbReference>
<keyword evidence="3" id="KW-1185">Reference proteome</keyword>
<organism evidence="2 3">
    <name type="scientific">Candidatus Brocadia fulgida</name>
    <dbReference type="NCBI Taxonomy" id="380242"/>
    <lineage>
        <taxon>Bacteria</taxon>
        <taxon>Pseudomonadati</taxon>
        <taxon>Planctomycetota</taxon>
        <taxon>Candidatus Brocadiia</taxon>
        <taxon>Candidatus Brocadiales</taxon>
        <taxon>Candidatus Brocadiaceae</taxon>
        <taxon>Candidatus Brocadia</taxon>
    </lineage>
</organism>
<evidence type="ECO:0000313" key="2">
    <source>
        <dbReference type="EMBL" id="KKO18642.1"/>
    </source>
</evidence>
<evidence type="ECO:0000259" key="1">
    <source>
        <dbReference type="Pfam" id="PF12654"/>
    </source>
</evidence>
<feature type="domain" description="DUF3786" evidence="1">
    <location>
        <begin position="14"/>
        <end position="181"/>
    </location>
</feature>
<sequence>MKFESAIKRSWDNLSGSSISDNNKVKFLDDEYMVNFKLRQVLSLPNNTPVEDHRTVLILHYLLQKITGLPVVSGEYLSFNGLSSINRFADVFKKRSTDVILKRYGNNIFDIFSVLHNLPAQKANRADAAIVIEAFEGVPILIELWKADEEFGPEANILFDKTITKIFCVEDIVVLAEVVARAVSYMNADEIYG</sequence>
<name>A0A0M2US29_9BACT</name>